<name>A0A8S3TDD4_MYTED</name>
<feature type="compositionally biased region" description="Polar residues" evidence="1">
    <location>
        <begin position="219"/>
        <end position="229"/>
    </location>
</feature>
<feature type="region of interest" description="Disordered" evidence="1">
    <location>
        <begin position="1"/>
        <end position="117"/>
    </location>
</feature>
<dbReference type="GO" id="GO:0006283">
    <property type="term" value="P:transcription-coupled nucleotide-excision repair"/>
    <property type="evidence" value="ECO:0007669"/>
    <property type="project" value="TreeGrafter"/>
</dbReference>
<dbReference type="GO" id="GO:0005694">
    <property type="term" value="C:chromosome"/>
    <property type="evidence" value="ECO:0007669"/>
    <property type="project" value="TreeGrafter"/>
</dbReference>
<gene>
    <name evidence="3" type="ORF">MEDL_42324</name>
</gene>
<feature type="compositionally biased region" description="Basic residues" evidence="1">
    <location>
        <begin position="356"/>
        <end position="371"/>
    </location>
</feature>
<evidence type="ECO:0000259" key="2">
    <source>
        <dbReference type="Pfam" id="PF09740"/>
    </source>
</evidence>
<dbReference type="InterPro" id="IPR018610">
    <property type="entry name" value="UVSSA"/>
</dbReference>
<dbReference type="OrthoDB" id="5594015at2759"/>
<evidence type="ECO:0000256" key="1">
    <source>
        <dbReference type="SAM" id="MobiDB-lite"/>
    </source>
</evidence>
<protein>
    <submittedName>
        <fullName evidence="3">UVSSA</fullName>
    </submittedName>
</protein>
<feature type="region of interest" description="Disordered" evidence="1">
    <location>
        <begin position="355"/>
        <end position="374"/>
    </location>
</feature>
<sequence length="429" mass="48683">MVNHQKPVQRQMSESSKTCTETDGDKRITTTDDDLTSSSNSNQPECENLTKYGDKEDPQQRMIVDDDFEDVPEKEGYEPTIPPHKRAEYGLDPLPASTRSETVTQKPKASTSKNTSGFWSLSKTIEQKPESDPTTMKANFARLQQQTSRYDNIWLALFARLQQQTSRYDNIWLANFACLQQQTSRFDNIWLANLLVYNNKPLVHQQQVTSPNPVPLQVSGDSQKTTVGEGTSSTIWSRLRTLENPDKMEAPMDGLAALKNRSISFAGKFEAVKWKCRALCLMGKFCERMDRFKCPFHGKIIARNDSGQPTDPKDIASLSSQHDDIDITSNDQSYWRDPELEADIEAALGIDLGSSKGKKKGKGKGKGKQKKYPNLTDITEVKNTSRNRLEKKIFKRSTMKRVAADLDELDNKKARDKFGNQFVYQMSQR</sequence>
<dbReference type="AlphaFoldDB" id="A0A8S3TDD4"/>
<comment type="caution">
    <text evidence="3">The sequence shown here is derived from an EMBL/GenBank/DDBJ whole genome shotgun (WGS) entry which is preliminary data.</text>
</comment>
<dbReference type="PANTHER" id="PTHR28670">
    <property type="entry name" value="UV-STIMULATED SCAFFOLD PROTEIN A"/>
    <property type="match status" value="1"/>
</dbReference>
<keyword evidence="4" id="KW-1185">Reference proteome</keyword>
<evidence type="ECO:0000313" key="4">
    <source>
        <dbReference type="Proteomes" id="UP000683360"/>
    </source>
</evidence>
<dbReference type="InterPro" id="IPR049431">
    <property type="entry name" value="UVSSA_C"/>
</dbReference>
<evidence type="ECO:0000313" key="3">
    <source>
        <dbReference type="EMBL" id="CAG2229449.1"/>
    </source>
</evidence>
<dbReference type="PANTHER" id="PTHR28670:SF1">
    <property type="entry name" value="UV-STIMULATED SCAFFOLD PROTEIN A"/>
    <property type="match status" value="1"/>
</dbReference>
<feature type="region of interest" description="Disordered" evidence="1">
    <location>
        <begin position="210"/>
        <end position="229"/>
    </location>
</feature>
<organism evidence="3 4">
    <name type="scientific">Mytilus edulis</name>
    <name type="common">Blue mussel</name>
    <dbReference type="NCBI Taxonomy" id="6550"/>
    <lineage>
        <taxon>Eukaryota</taxon>
        <taxon>Metazoa</taxon>
        <taxon>Spiralia</taxon>
        <taxon>Lophotrochozoa</taxon>
        <taxon>Mollusca</taxon>
        <taxon>Bivalvia</taxon>
        <taxon>Autobranchia</taxon>
        <taxon>Pteriomorphia</taxon>
        <taxon>Mytilida</taxon>
        <taxon>Mytiloidea</taxon>
        <taxon>Mytilidae</taxon>
        <taxon>Mytilinae</taxon>
        <taxon>Mytilus</taxon>
    </lineage>
</organism>
<feature type="compositionally biased region" description="Polar residues" evidence="1">
    <location>
        <begin position="1"/>
        <end position="21"/>
    </location>
</feature>
<dbReference type="EMBL" id="CAJPWZ010002026">
    <property type="protein sequence ID" value="CAG2229449.1"/>
    <property type="molecule type" value="Genomic_DNA"/>
</dbReference>
<dbReference type="GO" id="GO:0000993">
    <property type="term" value="F:RNA polymerase II complex binding"/>
    <property type="evidence" value="ECO:0007669"/>
    <property type="project" value="TreeGrafter"/>
</dbReference>
<accession>A0A8S3TDD4</accession>
<dbReference type="Pfam" id="PF09740">
    <property type="entry name" value="DUF2043"/>
    <property type="match status" value="1"/>
</dbReference>
<dbReference type="GO" id="GO:0009411">
    <property type="term" value="P:response to UV"/>
    <property type="evidence" value="ECO:0007669"/>
    <property type="project" value="InterPro"/>
</dbReference>
<proteinExistence type="predicted"/>
<feature type="domain" description="UV-stimulated scaffold protein A C-terminal" evidence="2">
    <location>
        <begin position="248"/>
        <end position="311"/>
    </location>
</feature>
<feature type="compositionally biased region" description="Polar residues" evidence="1">
    <location>
        <begin position="97"/>
        <end position="117"/>
    </location>
</feature>
<reference evidence="3" key="1">
    <citation type="submission" date="2021-03" db="EMBL/GenBank/DDBJ databases">
        <authorList>
            <person name="Bekaert M."/>
        </authorList>
    </citation>
    <scope>NUCLEOTIDE SEQUENCE</scope>
</reference>
<dbReference type="Proteomes" id="UP000683360">
    <property type="component" value="Unassembled WGS sequence"/>
</dbReference>